<evidence type="ECO:0000259" key="3">
    <source>
        <dbReference type="SMART" id="SM00906"/>
    </source>
</evidence>
<gene>
    <name evidence="4" type="ORF">FZEAL_4620</name>
</gene>
<feature type="compositionally biased region" description="Polar residues" evidence="2">
    <location>
        <begin position="93"/>
        <end position="109"/>
    </location>
</feature>
<feature type="domain" description="Xylanolytic transcriptional activator regulatory" evidence="3">
    <location>
        <begin position="316"/>
        <end position="385"/>
    </location>
</feature>
<comment type="caution">
    <text evidence="4">The sequence shown here is derived from an EMBL/GenBank/DDBJ whole genome shotgun (WGS) entry which is preliminary data.</text>
</comment>
<dbReference type="Proteomes" id="UP000635477">
    <property type="component" value="Unassembled WGS sequence"/>
</dbReference>
<dbReference type="InterPro" id="IPR007219">
    <property type="entry name" value="XnlR_reg_dom"/>
</dbReference>
<name>A0A8H4XLQ5_9HYPO</name>
<dbReference type="GO" id="GO:0003677">
    <property type="term" value="F:DNA binding"/>
    <property type="evidence" value="ECO:0007669"/>
    <property type="project" value="InterPro"/>
</dbReference>
<evidence type="ECO:0000256" key="1">
    <source>
        <dbReference type="ARBA" id="ARBA00023242"/>
    </source>
</evidence>
<dbReference type="GO" id="GO:0006351">
    <property type="term" value="P:DNA-templated transcription"/>
    <property type="evidence" value="ECO:0007669"/>
    <property type="project" value="InterPro"/>
</dbReference>
<dbReference type="Pfam" id="PF04082">
    <property type="entry name" value="Fungal_trans"/>
    <property type="match status" value="1"/>
</dbReference>
<dbReference type="GO" id="GO:0008270">
    <property type="term" value="F:zinc ion binding"/>
    <property type="evidence" value="ECO:0007669"/>
    <property type="project" value="InterPro"/>
</dbReference>
<feature type="region of interest" description="Disordered" evidence="2">
    <location>
        <begin position="1"/>
        <end position="24"/>
    </location>
</feature>
<dbReference type="OrthoDB" id="103819at2759"/>
<dbReference type="InterPro" id="IPR050987">
    <property type="entry name" value="AtrR-like"/>
</dbReference>
<dbReference type="CDD" id="cd12148">
    <property type="entry name" value="fungal_TF_MHR"/>
    <property type="match status" value="1"/>
</dbReference>
<evidence type="ECO:0000313" key="4">
    <source>
        <dbReference type="EMBL" id="KAF4979130.1"/>
    </source>
</evidence>
<dbReference type="GO" id="GO:0003700">
    <property type="term" value="F:DNA-binding transcription factor activity"/>
    <property type="evidence" value="ECO:0007669"/>
    <property type="project" value="InterPro"/>
</dbReference>
<feature type="region of interest" description="Disordered" evidence="2">
    <location>
        <begin position="88"/>
        <end position="127"/>
    </location>
</feature>
<evidence type="ECO:0000256" key="2">
    <source>
        <dbReference type="SAM" id="MobiDB-lite"/>
    </source>
</evidence>
<accession>A0A8H4XLQ5</accession>
<dbReference type="AlphaFoldDB" id="A0A8H4XLQ5"/>
<dbReference type="PANTHER" id="PTHR46910">
    <property type="entry name" value="TRANSCRIPTION FACTOR PDR1"/>
    <property type="match status" value="1"/>
</dbReference>
<reference evidence="4" key="2">
    <citation type="submission" date="2020-05" db="EMBL/GenBank/DDBJ databases">
        <authorList>
            <person name="Kim H.-S."/>
            <person name="Proctor R.H."/>
            <person name="Brown D.W."/>
        </authorList>
    </citation>
    <scope>NUCLEOTIDE SEQUENCE</scope>
    <source>
        <strain evidence="4">NRRL 22465</strain>
    </source>
</reference>
<sequence>MEFHGIANGTRPDGRPPIARRSHGRIQASSLQAKGLDFSTVVGQPRPSLDCYLPNLLTWCSTSSEQKIDDIAHDIDGIKLILEGLNIPKESTRPSNSSTTQPAQQNEPQKLQIRPGPGHSGGTNPSWDHSAHVVDFVRAVIDDKDSSSLGYESSQVISSLRNLVNALQSSDGSQSLIPTAMQSAQDQTNTPMPPLDSVVEILRWAKAHCKISRIQWICKILPLEKFEEICCKVYFVVNDYTQVDFIIANSFLSYMFAEHAVIYGVDSSQQNCNLCRSNLGTSLSRLPLLLPASMEVVVALTLGSLHSIEDSRASRAWTLISSALNVCQTLGYHRLGSATGSGNLHETQRNLFWAVFSFENGLSLRLGRSSGIRDSDIALSIDPDEPRSVKTSRIQRKVYDQLYSPAGLSSSAAARGWAVQTLSAELRVLIEATRADISDAASQTGDSQLDPMRILYLQCDLVCQSSFLVLILKAKPAVQHPKVSDECIGAAREVMDMHQQCMKSVQSCMNPLLVAKYITWAVMHTPFVPFTLLFTRTVQLFDYDDLSRLERFAASLKPDAADVQAITHPHRLYELLCQAARLYIDANLYSALNNEASTMTDTAFSSSLEHLDMTAESGDLMQSFSADYSSLDFTDWYYGNQQLMTLLDGDMTF</sequence>
<proteinExistence type="predicted"/>
<evidence type="ECO:0000313" key="5">
    <source>
        <dbReference type="Proteomes" id="UP000635477"/>
    </source>
</evidence>
<organism evidence="4 5">
    <name type="scientific">Fusarium zealandicum</name>
    <dbReference type="NCBI Taxonomy" id="1053134"/>
    <lineage>
        <taxon>Eukaryota</taxon>
        <taxon>Fungi</taxon>
        <taxon>Dikarya</taxon>
        <taxon>Ascomycota</taxon>
        <taxon>Pezizomycotina</taxon>
        <taxon>Sordariomycetes</taxon>
        <taxon>Hypocreomycetidae</taxon>
        <taxon>Hypocreales</taxon>
        <taxon>Nectriaceae</taxon>
        <taxon>Fusarium</taxon>
        <taxon>Fusarium staphyleae species complex</taxon>
    </lineage>
</organism>
<dbReference type="PANTHER" id="PTHR46910:SF5">
    <property type="entry name" value="ZN(II)2CYS6 TRANSCRIPTION FACTOR (EUROFUNG)"/>
    <property type="match status" value="1"/>
</dbReference>
<keyword evidence="1" id="KW-0539">Nucleus</keyword>
<dbReference type="EMBL" id="JABEYC010000317">
    <property type="protein sequence ID" value="KAF4979130.1"/>
    <property type="molecule type" value="Genomic_DNA"/>
</dbReference>
<protein>
    <recommendedName>
        <fullName evidence="3">Xylanolytic transcriptional activator regulatory domain-containing protein</fullName>
    </recommendedName>
</protein>
<reference evidence="4" key="1">
    <citation type="journal article" date="2020" name="BMC Genomics">
        <title>Correction to: Identification and distribution of gene clusters required for synthesis of sphingolipid metabolism inhibitors in diverse species of the filamentous fungus Fusarium.</title>
        <authorList>
            <person name="Kim H.S."/>
            <person name="Lohmar J.M."/>
            <person name="Busman M."/>
            <person name="Brown D.W."/>
            <person name="Naumann T.A."/>
            <person name="Divon H.H."/>
            <person name="Lysoe E."/>
            <person name="Uhlig S."/>
            <person name="Proctor R.H."/>
        </authorList>
    </citation>
    <scope>NUCLEOTIDE SEQUENCE</scope>
    <source>
        <strain evidence="4">NRRL 22465</strain>
    </source>
</reference>
<keyword evidence="5" id="KW-1185">Reference proteome</keyword>
<dbReference type="SMART" id="SM00906">
    <property type="entry name" value="Fungal_trans"/>
    <property type="match status" value="1"/>
</dbReference>